<evidence type="ECO:0000313" key="3">
    <source>
        <dbReference type="EMBL" id="NKE64415.1"/>
    </source>
</evidence>
<comment type="similarity">
    <text evidence="1">Belongs to the peptidase C56 family.</text>
</comment>
<dbReference type="NCBIfam" id="TIGR01382">
    <property type="entry name" value="PfpI"/>
    <property type="match status" value="1"/>
</dbReference>
<reference evidence="3 4" key="1">
    <citation type="journal article" date="2020" name="Nature">
        <title>Bacterial chemolithoautotrophy via manganese oxidation.</title>
        <authorList>
            <person name="Yu H."/>
            <person name="Leadbetter J.R."/>
        </authorList>
    </citation>
    <scope>NUCLEOTIDE SEQUENCE [LARGE SCALE GENOMIC DNA]</scope>
    <source>
        <strain evidence="3 4">RBP-1</strain>
    </source>
</reference>
<dbReference type="RefSeq" id="WP_168105507.1">
    <property type="nucleotide sequence ID" value="NZ_VTOX01000001.1"/>
</dbReference>
<feature type="domain" description="DJ-1/PfpI" evidence="2">
    <location>
        <begin position="15"/>
        <end position="180"/>
    </location>
</feature>
<protein>
    <submittedName>
        <fullName evidence="3">Type 1 glutamine amidotransferase</fullName>
    </submittedName>
</protein>
<dbReference type="EMBL" id="VTOX01000001">
    <property type="protein sequence ID" value="NKE64415.1"/>
    <property type="molecule type" value="Genomic_DNA"/>
</dbReference>
<sequence length="193" mass="21171">MDKTAPSQRLSGLAVAIVAGNGFEQSELVEPRRALDELGVTTRLLAVSRGRIQGFHHDRPGDHFDVDLTLEEARPEAFDGVLVPGGVRNADMIRASQHAQQFVRAMDQQDKPLAVICHGPWLLVSAGMVRGRTLTSWPTLQADIVNAGGHWRDEPVVVDRNWVSSRKPADLPQFNDKFIALLDAQLHAAHAHG</sequence>
<gene>
    <name evidence="3" type="ORF">RAMLITH_01160</name>
</gene>
<dbReference type="PANTHER" id="PTHR42733">
    <property type="entry name" value="DJ-1 PROTEIN"/>
    <property type="match status" value="1"/>
</dbReference>
<dbReference type="InterPro" id="IPR006286">
    <property type="entry name" value="C56_PfpI-like"/>
</dbReference>
<dbReference type="SUPFAM" id="SSF52317">
    <property type="entry name" value="Class I glutamine amidotransferase-like"/>
    <property type="match status" value="1"/>
</dbReference>
<dbReference type="Gene3D" id="3.40.50.880">
    <property type="match status" value="1"/>
</dbReference>
<name>A0A7X6DC13_9BURK</name>
<dbReference type="Pfam" id="PF01965">
    <property type="entry name" value="DJ-1_PfpI"/>
    <property type="match status" value="1"/>
</dbReference>
<evidence type="ECO:0000256" key="1">
    <source>
        <dbReference type="ARBA" id="ARBA00008542"/>
    </source>
</evidence>
<organism evidence="3 4">
    <name type="scientific">Ramlibacter lithotrophicus</name>
    <dbReference type="NCBI Taxonomy" id="2606681"/>
    <lineage>
        <taxon>Bacteria</taxon>
        <taxon>Pseudomonadati</taxon>
        <taxon>Pseudomonadota</taxon>
        <taxon>Betaproteobacteria</taxon>
        <taxon>Burkholderiales</taxon>
        <taxon>Comamonadaceae</taxon>
        <taxon>Ramlibacter</taxon>
    </lineage>
</organism>
<comment type="caution">
    <text evidence="3">The sequence shown here is derived from an EMBL/GenBank/DDBJ whole genome shotgun (WGS) entry which is preliminary data.</text>
</comment>
<proteinExistence type="inferred from homology"/>
<dbReference type="Proteomes" id="UP000521868">
    <property type="component" value="Unassembled WGS sequence"/>
</dbReference>
<dbReference type="InterPro" id="IPR029062">
    <property type="entry name" value="Class_I_gatase-like"/>
</dbReference>
<keyword evidence="3" id="KW-0808">Transferase</keyword>
<accession>A0A7X6DC13</accession>
<dbReference type="AlphaFoldDB" id="A0A7X6DC13"/>
<dbReference type="PANTHER" id="PTHR42733:SF12">
    <property type="entry name" value="PROTEINASE"/>
    <property type="match status" value="1"/>
</dbReference>
<dbReference type="GO" id="GO:0016740">
    <property type="term" value="F:transferase activity"/>
    <property type="evidence" value="ECO:0007669"/>
    <property type="project" value="UniProtKB-KW"/>
</dbReference>
<keyword evidence="4" id="KW-1185">Reference proteome</keyword>
<dbReference type="PROSITE" id="PS51276">
    <property type="entry name" value="PEPTIDASE_C56_PFPI"/>
    <property type="match status" value="1"/>
</dbReference>
<dbReference type="InterPro" id="IPR002818">
    <property type="entry name" value="DJ-1/PfpI"/>
</dbReference>
<evidence type="ECO:0000259" key="2">
    <source>
        <dbReference type="Pfam" id="PF01965"/>
    </source>
</evidence>
<keyword evidence="3" id="KW-0315">Glutamine amidotransferase</keyword>
<evidence type="ECO:0000313" key="4">
    <source>
        <dbReference type="Proteomes" id="UP000521868"/>
    </source>
</evidence>
<dbReference type="CDD" id="cd03134">
    <property type="entry name" value="GATase1_PfpI_like"/>
    <property type="match status" value="1"/>
</dbReference>